<dbReference type="RefSeq" id="WP_058899274.1">
    <property type="nucleotide sequence ID" value="NZ_CP013068.1"/>
</dbReference>
<dbReference type="KEGG" id="pphr:APZ00_13835"/>
<keyword evidence="3" id="KW-1185">Reference proteome</keyword>
<feature type="domain" description="Deoxyribonuclease NucA/NucB" evidence="1">
    <location>
        <begin position="154"/>
        <end position="213"/>
    </location>
</feature>
<gene>
    <name evidence="2" type="ORF">APZ00_13835</name>
</gene>
<dbReference type="Pfam" id="PF14040">
    <property type="entry name" value="DNase_NucA_NucB"/>
    <property type="match status" value="1"/>
</dbReference>
<evidence type="ECO:0000313" key="3">
    <source>
        <dbReference type="Proteomes" id="UP000064921"/>
    </source>
</evidence>
<proteinExistence type="predicted"/>
<dbReference type="EMBL" id="CP013068">
    <property type="protein sequence ID" value="ALV28014.1"/>
    <property type="molecule type" value="Genomic_DNA"/>
</dbReference>
<sequence length="217" mass="22532">MAYKDPSGNWFEGLFDTWDYRDTGNPASDALANTTTAIVNTPASLLNAGLEGLRQIGELVAPHEPTITNFTVSTPVPHDDVLAAGVKVVAAASKLPTGKLGGNFVKIGEVAKEVTLSRKLHGEAAQHAADAIKAGKPNVLTIDRVGAPANRQASTGAFDKVPGKHLDEYPPAMFKEGGAGASVRPINPRDNMSAGACVGNACRGLPDGTRVRINVGD</sequence>
<accession>A0A0U3FPB0</accession>
<dbReference type="AlphaFoldDB" id="A0A0U3FPB0"/>
<organism evidence="2 3">
    <name type="scientific">Pannonibacter phragmitetus</name>
    <dbReference type="NCBI Taxonomy" id="121719"/>
    <lineage>
        <taxon>Bacteria</taxon>
        <taxon>Pseudomonadati</taxon>
        <taxon>Pseudomonadota</taxon>
        <taxon>Alphaproteobacteria</taxon>
        <taxon>Hyphomicrobiales</taxon>
        <taxon>Stappiaceae</taxon>
        <taxon>Pannonibacter</taxon>
    </lineage>
</organism>
<name>A0A0U3FPB0_9HYPH</name>
<dbReference type="STRING" id="121719.APZ00_13835"/>
<dbReference type="InterPro" id="IPR029476">
    <property type="entry name" value="DNase_NucA_NucB"/>
</dbReference>
<evidence type="ECO:0000259" key="1">
    <source>
        <dbReference type="Pfam" id="PF14040"/>
    </source>
</evidence>
<evidence type="ECO:0000313" key="2">
    <source>
        <dbReference type="EMBL" id="ALV28014.1"/>
    </source>
</evidence>
<reference evidence="2 3" key="1">
    <citation type="submission" date="2015-10" db="EMBL/GenBank/DDBJ databases">
        <title>The world's first case of liver abscess caused by Pannonibacter phragmitetus.</title>
        <authorList>
            <person name="Ming D."/>
            <person name="Wang M."/>
            <person name="Zhou Y."/>
            <person name="Jiang T."/>
            <person name="Hu S."/>
        </authorList>
    </citation>
    <scope>NUCLEOTIDE SEQUENCE [LARGE SCALE GENOMIC DNA]</scope>
    <source>
        <strain evidence="2 3">31801</strain>
    </source>
</reference>
<protein>
    <recommendedName>
        <fullName evidence="1">Deoxyribonuclease NucA/NucB domain-containing protein</fullName>
    </recommendedName>
</protein>
<dbReference type="Proteomes" id="UP000064921">
    <property type="component" value="Chromosome"/>
</dbReference>